<evidence type="ECO:0000313" key="1">
    <source>
        <dbReference type="EMBL" id="QJA89477.1"/>
    </source>
</evidence>
<protein>
    <submittedName>
        <fullName evidence="1">Uncharacterized protein</fullName>
    </submittedName>
</protein>
<dbReference type="AlphaFoldDB" id="A0A6M3L409"/>
<gene>
    <name evidence="1" type="ORF">MM415B02544_0002</name>
</gene>
<organism evidence="1">
    <name type="scientific">viral metagenome</name>
    <dbReference type="NCBI Taxonomy" id="1070528"/>
    <lineage>
        <taxon>unclassified sequences</taxon>
        <taxon>metagenomes</taxon>
        <taxon>organismal metagenomes</taxon>
    </lineage>
</organism>
<dbReference type="EMBL" id="MT142848">
    <property type="protein sequence ID" value="QJA89477.1"/>
    <property type="molecule type" value="Genomic_DNA"/>
</dbReference>
<name>A0A6M3L409_9ZZZZ</name>
<reference evidence="1" key="1">
    <citation type="submission" date="2020-03" db="EMBL/GenBank/DDBJ databases">
        <title>The deep terrestrial virosphere.</title>
        <authorList>
            <person name="Holmfeldt K."/>
            <person name="Nilsson E."/>
            <person name="Simone D."/>
            <person name="Lopez-Fernandez M."/>
            <person name="Wu X."/>
            <person name="de Brujin I."/>
            <person name="Lundin D."/>
            <person name="Andersson A."/>
            <person name="Bertilsson S."/>
            <person name="Dopson M."/>
        </authorList>
    </citation>
    <scope>NUCLEOTIDE SEQUENCE</scope>
    <source>
        <strain evidence="1">MM415B02544</strain>
    </source>
</reference>
<sequence>MAQSFATRNPENTRFQLEMAAIILIEIADLGLYLATEKITAGSGNDFANSYTDELDAIEGMGQLTQSIEPSGGTSSSGNLTLILLNQEKRSDLLNTYPHPEGDVVNIYVIFDDGTDLVYNEKIQIFSGIIVDFSFSQMALEFEIADGKHLFERNIPDSIIDVGAYPSATKDSIGRPLALAFGDFTDDSTYKDAVNFPNELLTWKNSSIPCIPTCGISDKTIVRHLITDHVLYTFGAHSMLMWLEEFGVFMELNNEATRQNTSAPTYIDWEDSIIKGKFRIRMAELHEQDGGDVTNSEWKKLMDDDESTYCSVGNDERLVLKSKTGTLSNVVFDYLAKDEVGIYVLFGTNVGTGNALVSRIKDAGRNQLSRSGPAAGEVTTADNDSWVYFYWNVGDLDDTVEELFKNGWEFWTASDYPNPGDTISLQIKDMFFVVKDFGVSLIEKTTKTRRFIIPPPNPRYLLPGVNK</sequence>
<accession>A0A6M3L409</accession>
<proteinExistence type="predicted"/>